<dbReference type="Proteomes" id="UP000182508">
    <property type="component" value="Unassembled WGS sequence"/>
</dbReference>
<organism evidence="2 3">
    <name type="scientific">Streptococcus henryi</name>
    <dbReference type="NCBI Taxonomy" id="439219"/>
    <lineage>
        <taxon>Bacteria</taxon>
        <taxon>Bacillati</taxon>
        <taxon>Bacillota</taxon>
        <taxon>Bacilli</taxon>
        <taxon>Lactobacillales</taxon>
        <taxon>Streptococcaceae</taxon>
        <taxon>Streptococcus</taxon>
    </lineage>
</organism>
<dbReference type="PANTHER" id="PTHR43685">
    <property type="entry name" value="GLYCOSYLTRANSFERASE"/>
    <property type="match status" value="1"/>
</dbReference>
<dbReference type="Gene3D" id="3.90.550.10">
    <property type="entry name" value="Spore Coat Polysaccharide Biosynthesis Protein SpsA, Chain A"/>
    <property type="match status" value="1"/>
</dbReference>
<dbReference type="GO" id="GO:0016740">
    <property type="term" value="F:transferase activity"/>
    <property type="evidence" value="ECO:0007669"/>
    <property type="project" value="UniProtKB-KW"/>
</dbReference>
<keyword evidence="2" id="KW-0808">Transferase</keyword>
<evidence type="ECO:0000313" key="2">
    <source>
        <dbReference type="EMBL" id="SDB41954.1"/>
    </source>
</evidence>
<evidence type="ECO:0000313" key="3">
    <source>
        <dbReference type="Proteomes" id="UP000182508"/>
    </source>
</evidence>
<dbReference type="STRING" id="439219.SAMN02910293_02065"/>
<protein>
    <submittedName>
        <fullName evidence="2">Glycosyl transferase family 2</fullName>
    </submittedName>
</protein>
<proteinExistence type="predicted"/>
<dbReference type="RefSeq" id="WP_074486588.1">
    <property type="nucleotide sequence ID" value="NZ_FMXP01000034.1"/>
</dbReference>
<dbReference type="InterPro" id="IPR029044">
    <property type="entry name" value="Nucleotide-diphossugar_trans"/>
</dbReference>
<dbReference type="Pfam" id="PF00535">
    <property type="entry name" value="Glycos_transf_2"/>
    <property type="match status" value="1"/>
</dbReference>
<feature type="domain" description="Glycosyltransferase 2-like" evidence="1">
    <location>
        <begin position="4"/>
        <end position="166"/>
    </location>
</feature>
<dbReference type="PANTHER" id="PTHR43685:SF2">
    <property type="entry name" value="GLYCOSYLTRANSFERASE 2-LIKE DOMAIN-CONTAINING PROTEIN"/>
    <property type="match status" value="1"/>
</dbReference>
<dbReference type="InterPro" id="IPR050834">
    <property type="entry name" value="Glycosyltransf_2"/>
</dbReference>
<keyword evidence="3" id="KW-1185">Reference proteome</keyword>
<dbReference type="EMBL" id="FMXP01000034">
    <property type="protein sequence ID" value="SDB41954.1"/>
    <property type="molecule type" value="Genomic_DNA"/>
</dbReference>
<reference evidence="2 3" key="1">
    <citation type="submission" date="2016-10" db="EMBL/GenBank/DDBJ databases">
        <authorList>
            <person name="de Groot N.N."/>
        </authorList>
    </citation>
    <scope>NUCLEOTIDE SEQUENCE [LARGE SCALE GENOMIC DNA]</scope>
    <source>
        <strain evidence="2 3">A-4</strain>
    </source>
</reference>
<name>A0A1G6D9T9_9STRE</name>
<evidence type="ECO:0000259" key="1">
    <source>
        <dbReference type="Pfam" id="PF00535"/>
    </source>
</evidence>
<dbReference type="SUPFAM" id="SSF53448">
    <property type="entry name" value="Nucleotide-diphospho-sugar transferases"/>
    <property type="match status" value="1"/>
</dbReference>
<dbReference type="InterPro" id="IPR001173">
    <property type="entry name" value="Glyco_trans_2-like"/>
</dbReference>
<dbReference type="AlphaFoldDB" id="A0A1G6D9T9"/>
<accession>A0A1G6D9T9</accession>
<sequence length="310" mass="35963">MKTSVVMATYNGEKYLEQQLDSILTQSVLPDELIVVDDGSTDNTRRILTEFSLKNREKIAINLIFRENNIGYIGNFIDGIGRATNDLIFLCDQDDLWHKEKIKNSINYFTINPQIVALHTNTSIINNKNELVRKGSQEYTKTLEKVSLAKFIKKVNYPGMAMVFRKNKLYSRLSELYKITKLPTHDWVIGFLACLLDGFYTSCDIYTYRRDTGENVALNLEKNRISSIERRIEGIELYSLYYNFLKECQDDFGFSILNLKVDKYLNNARNRIAYLREKNLVHAIMNINNLSYYPSLMAYFGDILLLIKAG</sequence>
<gene>
    <name evidence="2" type="ORF">SAMN02910293_02065</name>
</gene>